<evidence type="ECO:0000256" key="6">
    <source>
        <dbReference type="ARBA" id="ARBA00022519"/>
    </source>
</evidence>
<evidence type="ECO:0000256" key="1">
    <source>
        <dbReference type="ARBA" id="ARBA00004377"/>
    </source>
</evidence>
<evidence type="ECO:0000256" key="3">
    <source>
        <dbReference type="ARBA" id="ARBA00020042"/>
    </source>
</evidence>
<comment type="subcellular location">
    <subcellularLocation>
        <location evidence="1">Cell inner membrane</location>
        <topology evidence="1">Single-pass membrane protein</topology>
    </subcellularLocation>
</comment>
<dbReference type="GO" id="GO:0015628">
    <property type="term" value="P:protein secretion by the type II secretion system"/>
    <property type="evidence" value="ECO:0007669"/>
    <property type="project" value="InterPro"/>
</dbReference>
<dbReference type="NCBIfam" id="TIGR01710">
    <property type="entry name" value="typeII_sec_gspG"/>
    <property type="match status" value="1"/>
</dbReference>
<sequence length="148" mass="16318">MMKNTSLKQNLHRQGGFTLMEILIVVVIISILAISVVPQFLDQPDNARIAATKADIRNLETSLSMYKLDNFHYPSTSQGLQALVQKPSGSPEAKNWKPSGYINKLQNDQWGNPYQYLNPGNHGEIDIYSFGADGQPGGDGVNADIGNW</sequence>
<keyword evidence="13" id="KW-1185">Reference proteome</keyword>
<name>A0A4R6XMC6_9GAMM</name>
<evidence type="ECO:0000256" key="9">
    <source>
        <dbReference type="ARBA" id="ARBA00023136"/>
    </source>
</evidence>
<dbReference type="GO" id="GO:0015627">
    <property type="term" value="C:type II protein secretion system complex"/>
    <property type="evidence" value="ECO:0007669"/>
    <property type="project" value="InterPro"/>
</dbReference>
<evidence type="ECO:0000259" key="11">
    <source>
        <dbReference type="Pfam" id="PF08334"/>
    </source>
</evidence>
<comment type="caution">
    <text evidence="12">The sequence shown here is derived from an EMBL/GenBank/DDBJ whole genome shotgun (WGS) entry which is preliminary data.</text>
</comment>
<dbReference type="NCBIfam" id="TIGR02532">
    <property type="entry name" value="IV_pilin_GFxxxE"/>
    <property type="match status" value="1"/>
</dbReference>
<keyword evidence="9 10" id="KW-0472">Membrane</keyword>
<dbReference type="AlphaFoldDB" id="A0A4R6XMC6"/>
<gene>
    <name evidence="12" type="ORF">C8D91_2075</name>
</gene>
<dbReference type="SUPFAM" id="SSF54523">
    <property type="entry name" value="Pili subunits"/>
    <property type="match status" value="1"/>
</dbReference>
<evidence type="ECO:0000313" key="12">
    <source>
        <dbReference type="EMBL" id="TDR19519.1"/>
    </source>
</evidence>
<accession>A0A4R6XMC6</accession>
<evidence type="ECO:0000313" key="13">
    <source>
        <dbReference type="Proteomes" id="UP000295724"/>
    </source>
</evidence>
<evidence type="ECO:0000256" key="5">
    <source>
        <dbReference type="ARBA" id="ARBA00022481"/>
    </source>
</evidence>
<dbReference type="Proteomes" id="UP000295724">
    <property type="component" value="Unassembled WGS sequence"/>
</dbReference>
<dbReference type="GO" id="GO:0005886">
    <property type="term" value="C:plasma membrane"/>
    <property type="evidence" value="ECO:0007669"/>
    <property type="project" value="UniProtKB-SubCell"/>
</dbReference>
<evidence type="ECO:0000256" key="10">
    <source>
        <dbReference type="SAM" id="Phobius"/>
    </source>
</evidence>
<dbReference type="PANTHER" id="PTHR30093">
    <property type="entry name" value="GENERAL SECRETION PATHWAY PROTEIN G"/>
    <property type="match status" value="1"/>
</dbReference>
<organism evidence="12 13">
    <name type="scientific">Marinicella litoralis</name>
    <dbReference type="NCBI Taxonomy" id="644220"/>
    <lineage>
        <taxon>Bacteria</taxon>
        <taxon>Pseudomonadati</taxon>
        <taxon>Pseudomonadota</taxon>
        <taxon>Gammaproteobacteria</taxon>
        <taxon>Lysobacterales</taxon>
        <taxon>Marinicellaceae</taxon>
        <taxon>Marinicella</taxon>
    </lineage>
</organism>
<feature type="domain" description="Type II secretion system protein GspG C-terminal" evidence="11">
    <location>
        <begin position="40"/>
        <end position="148"/>
    </location>
</feature>
<keyword evidence="8 10" id="KW-1133">Transmembrane helix</keyword>
<reference evidence="12 13" key="1">
    <citation type="submission" date="2019-03" db="EMBL/GenBank/DDBJ databases">
        <title>Genomic Encyclopedia of Type Strains, Phase IV (KMG-IV): sequencing the most valuable type-strain genomes for metagenomic binning, comparative biology and taxonomic classification.</title>
        <authorList>
            <person name="Goeker M."/>
        </authorList>
    </citation>
    <scope>NUCLEOTIDE SEQUENCE [LARGE SCALE GENOMIC DNA]</scope>
    <source>
        <strain evidence="12 13">DSM 25488</strain>
    </source>
</reference>
<feature type="transmembrane region" description="Helical" evidence="10">
    <location>
        <begin position="21"/>
        <end position="41"/>
    </location>
</feature>
<evidence type="ECO:0000256" key="2">
    <source>
        <dbReference type="ARBA" id="ARBA00009984"/>
    </source>
</evidence>
<evidence type="ECO:0000256" key="4">
    <source>
        <dbReference type="ARBA" id="ARBA00022475"/>
    </source>
</evidence>
<evidence type="ECO:0000256" key="7">
    <source>
        <dbReference type="ARBA" id="ARBA00022692"/>
    </source>
</evidence>
<dbReference type="InterPro" id="IPR010054">
    <property type="entry name" value="Type2_sec_GspG"/>
</dbReference>
<dbReference type="InterPro" id="IPR012902">
    <property type="entry name" value="N_methyl_site"/>
</dbReference>
<dbReference type="EMBL" id="SNZB01000004">
    <property type="protein sequence ID" value="TDR19519.1"/>
    <property type="molecule type" value="Genomic_DNA"/>
</dbReference>
<dbReference type="Pfam" id="PF08334">
    <property type="entry name" value="T2SSG"/>
    <property type="match status" value="1"/>
</dbReference>
<evidence type="ECO:0000256" key="8">
    <source>
        <dbReference type="ARBA" id="ARBA00022989"/>
    </source>
</evidence>
<keyword evidence="7 10" id="KW-0812">Transmembrane</keyword>
<dbReference type="InterPro" id="IPR045584">
    <property type="entry name" value="Pilin-like"/>
</dbReference>
<proteinExistence type="inferred from homology"/>
<dbReference type="InterPro" id="IPR000983">
    <property type="entry name" value="Bac_GSPG_pilin"/>
</dbReference>
<dbReference type="InterPro" id="IPR013545">
    <property type="entry name" value="T2SS_protein-GspG_C"/>
</dbReference>
<dbReference type="OrthoDB" id="9795612at2"/>
<comment type="similarity">
    <text evidence="2">Belongs to the GSP G family.</text>
</comment>
<keyword evidence="4" id="KW-1003">Cell membrane</keyword>
<dbReference type="Gene3D" id="3.30.700.10">
    <property type="entry name" value="Glycoprotein, Type 4 Pilin"/>
    <property type="match status" value="1"/>
</dbReference>
<dbReference type="Pfam" id="PF07963">
    <property type="entry name" value="N_methyl"/>
    <property type="match status" value="1"/>
</dbReference>
<dbReference type="PANTHER" id="PTHR30093:SF44">
    <property type="entry name" value="TYPE II SECRETION SYSTEM CORE PROTEIN G"/>
    <property type="match status" value="1"/>
</dbReference>
<keyword evidence="5" id="KW-0488">Methylation</keyword>
<protein>
    <recommendedName>
        <fullName evidence="3">Type II secretion system core protein G</fullName>
    </recommendedName>
</protein>
<keyword evidence="6" id="KW-0997">Cell inner membrane</keyword>
<dbReference type="PRINTS" id="PR00813">
    <property type="entry name" value="BCTERIALGSPG"/>
</dbReference>